<organism evidence="5 6">
    <name type="scientific">Succinivibrio faecicola</name>
    <dbReference type="NCBI Taxonomy" id="2820300"/>
    <lineage>
        <taxon>Bacteria</taxon>
        <taxon>Pseudomonadati</taxon>
        <taxon>Pseudomonadota</taxon>
        <taxon>Gammaproteobacteria</taxon>
        <taxon>Aeromonadales</taxon>
        <taxon>Succinivibrionaceae</taxon>
        <taxon>Succinivibrio</taxon>
    </lineage>
</organism>
<dbReference type="PANTHER" id="PTHR33204">
    <property type="entry name" value="TRANSCRIPTIONAL REGULATOR, MARR FAMILY"/>
    <property type="match status" value="1"/>
</dbReference>
<evidence type="ECO:0000256" key="2">
    <source>
        <dbReference type="ARBA" id="ARBA00023125"/>
    </source>
</evidence>
<keyword evidence="2" id="KW-0238">DNA-binding</keyword>
<dbReference type="InterPro" id="IPR036388">
    <property type="entry name" value="WH-like_DNA-bd_sf"/>
</dbReference>
<name>A0ABS7DI30_9GAMM</name>
<evidence type="ECO:0000259" key="4">
    <source>
        <dbReference type="PROSITE" id="PS51118"/>
    </source>
</evidence>
<protein>
    <submittedName>
        <fullName evidence="5">Helix-turn-helix transcriptional regulator</fullName>
    </submittedName>
</protein>
<dbReference type="SUPFAM" id="SSF46785">
    <property type="entry name" value="Winged helix' DNA-binding domain"/>
    <property type="match status" value="1"/>
</dbReference>
<dbReference type="RefSeq" id="WP_219938176.1">
    <property type="nucleotide sequence ID" value="NZ_JAGFNY010000038.1"/>
</dbReference>
<dbReference type="InterPro" id="IPR002577">
    <property type="entry name" value="HTH_HxlR"/>
</dbReference>
<dbReference type="Proteomes" id="UP000731465">
    <property type="component" value="Unassembled WGS sequence"/>
</dbReference>
<evidence type="ECO:0000313" key="6">
    <source>
        <dbReference type="Proteomes" id="UP000731465"/>
    </source>
</evidence>
<sequence length="113" mass="12972">MYECSKLADNSKSVCPIARTVDLIGGKYKAVILWHLKNETLRYSQLHRKISCATDKMLAQQLRELENDGLITRKVYPVVPPKTEYSLTQEGNLIIPVLEAMREFEEKFSGNKK</sequence>
<proteinExistence type="predicted"/>
<keyword evidence="3" id="KW-0804">Transcription</keyword>
<keyword evidence="1" id="KW-0805">Transcription regulation</keyword>
<keyword evidence="6" id="KW-1185">Reference proteome</keyword>
<dbReference type="Gene3D" id="1.10.10.10">
    <property type="entry name" value="Winged helix-like DNA-binding domain superfamily/Winged helix DNA-binding domain"/>
    <property type="match status" value="1"/>
</dbReference>
<evidence type="ECO:0000256" key="1">
    <source>
        <dbReference type="ARBA" id="ARBA00023015"/>
    </source>
</evidence>
<comment type="caution">
    <text evidence="5">The sequence shown here is derived from an EMBL/GenBank/DDBJ whole genome shotgun (WGS) entry which is preliminary data.</text>
</comment>
<dbReference type="PANTHER" id="PTHR33204:SF29">
    <property type="entry name" value="TRANSCRIPTIONAL REGULATOR"/>
    <property type="match status" value="1"/>
</dbReference>
<reference evidence="5 6" key="1">
    <citation type="submission" date="2021-03" db="EMBL/GenBank/DDBJ databases">
        <title>Succinivibrio sp. nov. isolated from feces of cow.</title>
        <authorList>
            <person name="Choi J.-Y."/>
        </authorList>
    </citation>
    <scope>NUCLEOTIDE SEQUENCE [LARGE SCALE GENOMIC DNA]</scope>
    <source>
        <strain evidence="5 6">AGMB01872</strain>
    </source>
</reference>
<dbReference type="InterPro" id="IPR036390">
    <property type="entry name" value="WH_DNA-bd_sf"/>
</dbReference>
<feature type="domain" description="HTH hxlR-type" evidence="4">
    <location>
        <begin position="15"/>
        <end position="113"/>
    </location>
</feature>
<evidence type="ECO:0000313" key="5">
    <source>
        <dbReference type="EMBL" id="MBW7570952.1"/>
    </source>
</evidence>
<accession>A0ABS7DI30</accession>
<dbReference type="EMBL" id="JAGFNY010000038">
    <property type="protein sequence ID" value="MBW7570952.1"/>
    <property type="molecule type" value="Genomic_DNA"/>
</dbReference>
<dbReference type="PROSITE" id="PS51118">
    <property type="entry name" value="HTH_HXLR"/>
    <property type="match status" value="1"/>
</dbReference>
<evidence type="ECO:0000256" key="3">
    <source>
        <dbReference type="ARBA" id="ARBA00023163"/>
    </source>
</evidence>
<dbReference type="Pfam" id="PF01638">
    <property type="entry name" value="HxlR"/>
    <property type="match status" value="1"/>
</dbReference>
<gene>
    <name evidence="5" type="ORF">J5V48_08600</name>
</gene>